<dbReference type="GO" id="GO:0008104">
    <property type="term" value="P:intracellular protein localization"/>
    <property type="evidence" value="ECO:0007669"/>
    <property type="project" value="TreeGrafter"/>
</dbReference>
<protein>
    <submittedName>
        <fullName evidence="7">Uncharacterized protein</fullName>
    </submittedName>
</protein>
<dbReference type="PANTHER" id="PTHR33966">
    <property type="entry name" value="PROTEIN ODR-4 HOMOLOG"/>
    <property type="match status" value="1"/>
</dbReference>
<reference evidence="7 8" key="1">
    <citation type="submission" date="2018-07" db="EMBL/GenBank/DDBJ databases">
        <title>The complete nuclear genome of the prasinophyte Chloropicon primus (CCMP1205).</title>
        <authorList>
            <person name="Pombert J.-F."/>
            <person name="Otis C."/>
            <person name="Turmel M."/>
            <person name="Lemieux C."/>
        </authorList>
    </citation>
    <scope>NUCLEOTIDE SEQUENCE [LARGE SCALE GENOMIC DNA]</scope>
    <source>
        <strain evidence="7 8">CCMP1205</strain>
    </source>
</reference>
<dbReference type="Proteomes" id="UP000316726">
    <property type="component" value="Chromosome 2"/>
</dbReference>
<evidence type="ECO:0000256" key="1">
    <source>
        <dbReference type="ARBA" id="ARBA00004370"/>
    </source>
</evidence>
<evidence type="ECO:0000256" key="6">
    <source>
        <dbReference type="SAM" id="Phobius"/>
    </source>
</evidence>
<organism evidence="7 8">
    <name type="scientific">Chloropicon primus</name>
    <dbReference type="NCBI Taxonomy" id="1764295"/>
    <lineage>
        <taxon>Eukaryota</taxon>
        <taxon>Viridiplantae</taxon>
        <taxon>Chlorophyta</taxon>
        <taxon>Chloropicophyceae</taxon>
        <taxon>Chloropicales</taxon>
        <taxon>Chloropicaceae</taxon>
        <taxon>Chloropicon</taxon>
    </lineage>
</organism>
<dbReference type="Pfam" id="PF14778">
    <property type="entry name" value="ODR4-like"/>
    <property type="match status" value="1"/>
</dbReference>
<accession>A0A5B8MH21</accession>
<proteinExistence type="inferred from homology"/>
<dbReference type="AlphaFoldDB" id="A0A5B8MH21"/>
<comment type="similarity">
    <text evidence="2">Belongs to the ODR-4 family.</text>
</comment>
<evidence type="ECO:0000256" key="4">
    <source>
        <dbReference type="ARBA" id="ARBA00022989"/>
    </source>
</evidence>
<name>A0A5B8MH21_9CHLO</name>
<dbReference type="InterPro" id="IPR029454">
    <property type="entry name" value="ODR-4-like"/>
</dbReference>
<keyword evidence="5 6" id="KW-0472">Membrane</keyword>
<sequence>MKVLASEEFLEGRVNALRRDGTILGQVGLVLGLRMASGSTHKDLVLEFVPTPLQEDVFTSTATKASKKSGGARSSTASFDSVSVKLDTDWALEHASQVEAMLPGGVEVLGYYLYCSEKTFKNTRTSMQVTACLRNLERSFKCKAPPILIHLDATSRKMGAKSLSGGDSLKTLELQFTKVENNLVRVQSVFSLSTLPQVVLGGGASKTGLVKELSRWREKEAARVERMALRLKTEKGPARFVDSATTVPVIEVVKGLKERDALDESSKVGLRNLRFDIFCPFEHRAGADLKHVCGRMQSSGSINCLGYAYARDSTSSVLEALKMDLVRSIKSRIEVYVDEALESEQQARGEEDAVLHPLVEARRDGSQGLGTPIAICLPPRKLFVKDSERSGSGTVDFELVFSHYATSDPDQGGEEATAESVAHLEDLLVMKGFVPFRATSSERVEDEDDMRVPVWDPMVGTPASVATKSGKGNGTAVVSGGASGGGGVAAKAARESGQLNPIQLAGALCILILGILMYLLR</sequence>
<dbReference type="GO" id="GO:0012505">
    <property type="term" value="C:endomembrane system"/>
    <property type="evidence" value="ECO:0007669"/>
    <property type="project" value="TreeGrafter"/>
</dbReference>
<keyword evidence="4 6" id="KW-1133">Transmembrane helix</keyword>
<feature type="transmembrane region" description="Helical" evidence="6">
    <location>
        <begin position="502"/>
        <end position="520"/>
    </location>
</feature>
<dbReference type="EMBL" id="CP031035">
    <property type="protein sequence ID" value="QDZ18652.1"/>
    <property type="molecule type" value="Genomic_DNA"/>
</dbReference>
<comment type="subcellular location">
    <subcellularLocation>
        <location evidence="1">Membrane</location>
    </subcellularLocation>
</comment>
<dbReference type="OrthoDB" id="21458at2759"/>
<gene>
    <name evidence="7" type="ORF">A3770_02p11700</name>
</gene>
<evidence type="ECO:0000256" key="2">
    <source>
        <dbReference type="ARBA" id="ARBA00010131"/>
    </source>
</evidence>
<evidence type="ECO:0000313" key="8">
    <source>
        <dbReference type="Proteomes" id="UP000316726"/>
    </source>
</evidence>
<dbReference type="GO" id="GO:0016020">
    <property type="term" value="C:membrane"/>
    <property type="evidence" value="ECO:0007669"/>
    <property type="project" value="UniProtKB-SubCell"/>
</dbReference>
<evidence type="ECO:0000313" key="7">
    <source>
        <dbReference type="EMBL" id="QDZ18652.1"/>
    </source>
</evidence>
<keyword evidence="3 6" id="KW-0812">Transmembrane</keyword>
<evidence type="ECO:0000256" key="5">
    <source>
        <dbReference type="ARBA" id="ARBA00023136"/>
    </source>
</evidence>
<keyword evidence="8" id="KW-1185">Reference proteome</keyword>
<evidence type="ECO:0000256" key="3">
    <source>
        <dbReference type="ARBA" id="ARBA00022692"/>
    </source>
</evidence>
<dbReference type="PANTHER" id="PTHR33966:SF1">
    <property type="entry name" value="PROTEIN ODR-4 HOMOLOG"/>
    <property type="match status" value="1"/>
</dbReference>